<gene>
    <name evidence="1" type="ORF">I8Y00_004752</name>
</gene>
<evidence type="ECO:0008006" key="2">
    <source>
        <dbReference type="Google" id="ProtNLM"/>
    </source>
</evidence>
<dbReference type="InterPro" id="IPR038314">
    <property type="entry name" value="T6SS_sf"/>
</dbReference>
<dbReference type="KEGG" id="cfar:CI104_05605"/>
<protein>
    <recommendedName>
        <fullName evidence="2">Type VI secretion protein</fullName>
    </recommendedName>
</protein>
<evidence type="ECO:0000313" key="1">
    <source>
        <dbReference type="EMBL" id="HAT1588351.1"/>
    </source>
</evidence>
<comment type="caution">
    <text evidence="1">The sequence shown here is derived from an EMBL/GenBank/DDBJ whole genome shotgun (WGS) entry which is preliminary data.</text>
</comment>
<dbReference type="Gene3D" id="1.20.120.1620">
    <property type="match status" value="1"/>
</dbReference>
<dbReference type="InterPro" id="IPR032032">
    <property type="entry name" value="Tai4"/>
</dbReference>
<reference evidence="1" key="2">
    <citation type="submission" date="2020-11" db="EMBL/GenBank/DDBJ databases">
        <authorList>
            <consortium name="NCBI Pathogen Detection Project"/>
        </authorList>
    </citation>
    <scope>NUCLEOTIDE SEQUENCE</scope>
    <source>
        <strain evidence="1">YDC697-2</strain>
    </source>
</reference>
<proteinExistence type="predicted"/>
<organism evidence="1">
    <name type="scientific">Citrobacter farmeri</name>
    <dbReference type="NCBI Taxonomy" id="67824"/>
    <lineage>
        <taxon>Bacteria</taxon>
        <taxon>Pseudomonadati</taxon>
        <taxon>Pseudomonadota</taxon>
        <taxon>Gammaproteobacteria</taxon>
        <taxon>Enterobacterales</taxon>
        <taxon>Enterobacteriaceae</taxon>
        <taxon>Citrobacter</taxon>
    </lineage>
</organism>
<dbReference type="Proteomes" id="UP000864563">
    <property type="component" value="Unassembled WGS sequence"/>
</dbReference>
<accession>A0A8H9NZP2</accession>
<name>A0A8H9NZP2_9ENTR</name>
<dbReference type="EMBL" id="DACSDU010000030">
    <property type="protein sequence ID" value="HAT1588351.1"/>
    <property type="molecule type" value="Genomic_DNA"/>
</dbReference>
<dbReference type="OrthoDB" id="6563623at2"/>
<dbReference type="AlphaFoldDB" id="A0A8H9NZP2"/>
<sequence length="127" mass="14320">MDTTMKWLKLILVGGCGLFTGQLSCAQESLISKYTQATLLENWALSHCLALVYKDDTVRKDAEASASAYLEYGKQPIEFYHQIDVILNKYINSEYGGSISSEFNTMKCIDFIHGVELKKLIDRSIEP</sequence>
<reference evidence="1" key="1">
    <citation type="journal article" date="2018" name="Genome Biol.">
        <title>SKESA: strategic k-mer extension for scrupulous assemblies.</title>
        <authorList>
            <person name="Souvorov A."/>
            <person name="Agarwala R."/>
            <person name="Lipman D.J."/>
        </authorList>
    </citation>
    <scope>NUCLEOTIDE SEQUENCE</scope>
    <source>
        <strain evidence="1">YDC697-2</strain>
    </source>
</reference>
<dbReference type="Pfam" id="PF16695">
    <property type="entry name" value="Tai4"/>
    <property type="match status" value="1"/>
</dbReference>